<name>A0A1M5SLW3_9BACT</name>
<dbReference type="Gene3D" id="1.20.120.530">
    <property type="entry name" value="GntR ligand-binding domain-like"/>
    <property type="match status" value="1"/>
</dbReference>
<dbReference type="PANTHER" id="PTHR43537">
    <property type="entry name" value="TRANSCRIPTIONAL REGULATOR, GNTR FAMILY"/>
    <property type="match status" value="1"/>
</dbReference>
<dbReference type="OrthoDB" id="5450856at2"/>
<dbReference type="InterPro" id="IPR036390">
    <property type="entry name" value="WH_DNA-bd_sf"/>
</dbReference>
<dbReference type="SUPFAM" id="SSF46785">
    <property type="entry name" value="Winged helix' DNA-binding domain"/>
    <property type="match status" value="1"/>
</dbReference>
<dbReference type="PANTHER" id="PTHR43537:SF49">
    <property type="entry name" value="TRANSCRIPTIONAL REGULATORY PROTEIN"/>
    <property type="match status" value="1"/>
</dbReference>
<dbReference type="RefSeq" id="WP_073373153.1">
    <property type="nucleotide sequence ID" value="NZ_FQXS01000001.1"/>
</dbReference>
<dbReference type="Pfam" id="PF00392">
    <property type="entry name" value="GntR"/>
    <property type="match status" value="1"/>
</dbReference>
<evidence type="ECO:0000259" key="4">
    <source>
        <dbReference type="PROSITE" id="PS50949"/>
    </source>
</evidence>
<keyword evidence="2 5" id="KW-0238">DNA-binding</keyword>
<dbReference type="Gene3D" id="1.10.10.10">
    <property type="entry name" value="Winged helix-like DNA-binding domain superfamily/Winged helix DNA-binding domain"/>
    <property type="match status" value="1"/>
</dbReference>
<dbReference type="Proteomes" id="UP000184139">
    <property type="component" value="Unassembled WGS sequence"/>
</dbReference>
<dbReference type="SMART" id="SM00345">
    <property type="entry name" value="HTH_GNTR"/>
    <property type="match status" value="1"/>
</dbReference>
<evidence type="ECO:0000256" key="3">
    <source>
        <dbReference type="ARBA" id="ARBA00023163"/>
    </source>
</evidence>
<dbReference type="InterPro" id="IPR000524">
    <property type="entry name" value="Tscrpt_reg_HTH_GntR"/>
</dbReference>
<sequence>MTTTSIFTPVQIGRAGEDIALQIEAAILEEKIPTGERLPSERELQAQFQCGRGVIREAIRALKQKGLVEIRKGAKGGAYIKHIEAANVGESLALFLKQKQIGPGYIAEFRESIDRVITILAIARADKVEKEALVTETSKLLQMLEGPEVDKETLARHDRELNIRLAKMSKNPIFEWVMEAIQLGYSSQDYALYDQPGYRRKTAENWHATACRIADNDPMKALNSIAAHYALLQRCIDEITEKPENDAESNETYA</sequence>
<evidence type="ECO:0000313" key="5">
    <source>
        <dbReference type="EMBL" id="SHH39505.1"/>
    </source>
</evidence>
<organism evidence="5 6">
    <name type="scientific">Desulfofustis glycolicus DSM 9705</name>
    <dbReference type="NCBI Taxonomy" id="1121409"/>
    <lineage>
        <taxon>Bacteria</taxon>
        <taxon>Pseudomonadati</taxon>
        <taxon>Thermodesulfobacteriota</taxon>
        <taxon>Desulfobulbia</taxon>
        <taxon>Desulfobulbales</taxon>
        <taxon>Desulfocapsaceae</taxon>
        <taxon>Desulfofustis</taxon>
    </lineage>
</organism>
<dbReference type="InterPro" id="IPR036388">
    <property type="entry name" value="WH-like_DNA-bd_sf"/>
</dbReference>
<dbReference type="PRINTS" id="PR00035">
    <property type="entry name" value="HTHGNTR"/>
</dbReference>
<evidence type="ECO:0000313" key="6">
    <source>
        <dbReference type="Proteomes" id="UP000184139"/>
    </source>
</evidence>
<dbReference type="InterPro" id="IPR008920">
    <property type="entry name" value="TF_FadR/GntR_C"/>
</dbReference>
<keyword evidence="3" id="KW-0804">Transcription</keyword>
<protein>
    <submittedName>
        <fullName evidence="5">DNA-binding transcriptional regulator, FadR family</fullName>
    </submittedName>
</protein>
<gene>
    <name evidence="5" type="ORF">SAMN02745124_00425</name>
</gene>
<feature type="domain" description="HTH gntR-type" evidence="4">
    <location>
        <begin position="13"/>
        <end position="83"/>
    </location>
</feature>
<dbReference type="PROSITE" id="PS50949">
    <property type="entry name" value="HTH_GNTR"/>
    <property type="match status" value="1"/>
</dbReference>
<dbReference type="EMBL" id="FQXS01000001">
    <property type="protein sequence ID" value="SHH39505.1"/>
    <property type="molecule type" value="Genomic_DNA"/>
</dbReference>
<dbReference type="AlphaFoldDB" id="A0A1M5SLW3"/>
<proteinExistence type="predicted"/>
<dbReference type="SUPFAM" id="SSF48008">
    <property type="entry name" value="GntR ligand-binding domain-like"/>
    <property type="match status" value="1"/>
</dbReference>
<evidence type="ECO:0000256" key="1">
    <source>
        <dbReference type="ARBA" id="ARBA00023015"/>
    </source>
</evidence>
<reference evidence="5 6" key="1">
    <citation type="submission" date="2016-11" db="EMBL/GenBank/DDBJ databases">
        <authorList>
            <person name="Jaros S."/>
            <person name="Januszkiewicz K."/>
            <person name="Wedrychowicz H."/>
        </authorList>
    </citation>
    <scope>NUCLEOTIDE SEQUENCE [LARGE SCALE GENOMIC DNA]</scope>
    <source>
        <strain evidence="5 6">DSM 9705</strain>
    </source>
</reference>
<dbReference type="InterPro" id="IPR011711">
    <property type="entry name" value="GntR_C"/>
</dbReference>
<accession>A0A1M5SLW3</accession>
<evidence type="ECO:0000256" key="2">
    <source>
        <dbReference type="ARBA" id="ARBA00023125"/>
    </source>
</evidence>
<dbReference type="Pfam" id="PF07729">
    <property type="entry name" value="FCD"/>
    <property type="match status" value="1"/>
</dbReference>
<keyword evidence="1" id="KW-0805">Transcription regulation</keyword>
<dbReference type="GO" id="GO:0003677">
    <property type="term" value="F:DNA binding"/>
    <property type="evidence" value="ECO:0007669"/>
    <property type="project" value="UniProtKB-KW"/>
</dbReference>
<keyword evidence="6" id="KW-1185">Reference proteome</keyword>
<dbReference type="CDD" id="cd07377">
    <property type="entry name" value="WHTH_GntR"/>
    <property type="match status" value="1"/>
</dbReference>
<dbReference type="STRING" id="1121409.SAMN02745124_00425"/>
<dbReference type="GO" id="GO:0003700">
    <property type="term" value="F:DNA-binding transcription factor activity"/>
    <property type="evidence" value="ECO:0007669"/>
    <property type="project" value="InterPro"/>
</dbReference>